<accession>A0AAN8ITU4</accession>
<evidence type="ECO:0000313" key="2">
    <source>
        <dbReference type="EMBL" id="KAK5986534.1"/>
    </source>
</evidence>
<dbReference type="Proteomes" id="UP001331761">
    <property type="component" value="Unassembled WGS sequence"/>
</dbReference>
<proteinExistence type="predicted"/>
<feature type="chain" id="PRO_5042905037" description="Secreted protein" evidence="1">
    <location>
        <begin position="20"/>
        <end position="60"/>
    </location>
</feature>
<feature type="signal peptide" evidence="1">
    <location>
        <begin position="1"/>
        <end position="19"/>
    </location>
</feature>
<sequence length="60" mass="6938">MIWTAFLLVMLLMSNITTQFRSLAASVDAEVVHSFPVNLIFLLKDHVLRFCWSLINIVRC</sequence>
<keyword evidence="3" id="KW-1185">Reference proteome</keyword>
<evidence type="ECO:0000313" key="3">
    <source>
        <dbReference type="Proteomes" id="UP001331761"/>
    </source>
</evidence>
<organism evidence="2 3">
    <name type="scientific">Trichostrongylus colubriformis</name>
    <name type="common">Black scour worm</name>
    <dbReference type="NCBI Taxonomy" id="6319"/>
    <lineage>
        <taxon>Eukaryota</taxon>
        <taxon>Metazoa</taxon>
        <taxon>Ecdysozoa</taxon>
        <taxon>Nematoda</taxon>
        <taxon>Chromadorea</taxon>
        <taxon>Rhabditida</taxon>
        <taxon>Rhabditina</taxon>
        <taxon>Rhabditomorpha</taxon>
        <taxon>Strongyloidea</taxon>
        <taxon>Trichostrongylidae</taxon>
        <taxon>Trichostrongylus</taxon>
    </lineage>
</organism>
<protein>
    <recommendedName>
        <fullName evidence="4">Secreted protein</fullName>
    </recommendedName>
</protein>
<dbReference type="AlphaFoldDB" id="A0AAN8ITU4"/>
<dbReference type="EMBL" id="WIXE01000494">
    <property type="protein sequence ID" value="KAK5986534.1"/>
    <property type="molecule type" value="Genomic_DNA"/>
</dbReference>
<reference evidence="2 3" key="1">
    <citation type="submission" date="2019-10" db="EMBL/GenBank/DDBJ databases">
        <title>Assembly and Annotation for the nematode Trichostrongylus colubriformis.</title>
        <authorList>
            <person name="Martin J."/>
        </authorList>
    </citation>
    <scope>NUCLEOTIDE SEQUENCE [LARGE SCALE GENOMIC DNA]</scope>
    <source>
        <strain evidence="2">G859</strain>
        <tissue evidence="2">Whole worm</tissue>
    </source>
</reference>
<evidence type="ECO:0000256" key="1">
    <source>
        <dbReference type="SAM" id="SignalP"/>
    </source>
</evidence>
<evidence type="ECO:0008006" key="4">
    <source>
        <dbReference type="Google" id="ProtNLM"/>
    </source>
</evidence>
<gene>
    <name evidence="2" type="ORF">GCK32_014191</name>
</gene>
<name>A0AAN8ITU4_TRICO</name>
<comment type="caution">
    <text evidence="2">The sequence shown here is derived from an EMBL/GenBank/DDBJ whole genome shotgun (WGS) entry which is preliminary data.</text>
</comment>
<keyword evidence="1" id="KW-0732">Signal</keyword>